<evidence type="ECO:0000313" key="8">
    <source>
        <dbReference type="Proteomes" id="UP000295164"/>
    </source>
</evidence>
<dbReference type="FunFam" id="3.40.50.1820:FF:000003">
    <property type="entry name" value="Dipeptidyl peptidase 4"/>
    <property type="match status" value="1"/>
</dbReference>
<reference evidence="7 8" key="1">
    <citation type="submission" date="2019-03" db="EMBL/GenBank/DDBJ databases">
        <authorList>
            <person name="Kim M.K.M."/>
        </authorList>
    </citation>
    <scope>NUCLEOTIDE SEQUENCE [LARGE SCALE GENOMIC DNA]</scope>
    <source>
        <strain evidence="7 8">17J68-15</strain>
    </source>
</reference>
<accession>A0A4R4E7W7</accession>
<dbReference type="GO" id="GO:0006508">
    <property type="term" value="P:proteolysis"/>
    <property type="evidence" value="ECO:0007669"/>
    <property type="project" value="UniProtKB-KW"/>
</dbReference>
<dbReference type="GO" id="GO:0004252">
    <property type="term" value="F:serine-type endopeptidase activity"/>
    <property type="evidence" value="ECO:0007669"/>
    <property type="project" value="InterPro"/>
</dbReference>
<evidence type="ECO:0000256" key="3">
    <source>
        <dbReference type="ARBA" id="ARBA00023180"/>
    </source>
</evidence>
<proteinExistence type="predicted"/>
<keyword evidence="3" id="KW-0325">Glycoprotein</keyword>
<dbReference type="GO" id="GO:0008239">
    <property type="term" value="F:dipeptidyl-peptidase activity"/>
    <property type="evidence" value="ECO:0007669"/>
    <property type="project" value="TreeGrafter"/>
</dbReference>
<dbReference type="SUPFAM" id="SSF53474">
    <property type="entry name" value="alpha/beta-Hydrolases"/>
    <property type="match status" value="1"/>
</dbReference>
<dbReference type="InterPro" id="IPR002471">
    <property type="entry name" value="Pept_S9_AS"/>
</dbReference>
<evidence type="ECO:0000259" key="6">
    <source>
        <dbReference type="Pfam" id="PF00930"/>
    </source>
</evidence>
<feature type="signal peptide" evidence="4">
    <location>
        <begin position="1"/>
        <end position="18"/>
    </location>
</feature>
<evidence type="ECO:0000259" key="5">
    <source>
        <dbReference type="Pfam" id="PF00326"/>
    </source>
</evidence>
<keyword evidence="4" id="KW-0732">Signal</keyword>
<protein>
    <submittedName>
        <fullName evidence="7">S9 family peptidase</fullName>
    </submittedName>
</protein>
<dbReference type="OrthoDB" id="9812921at2"/>
<dbReference type="Gene3D" id="3.40.50.1820">
    <property type="entry name" value="alpha/beta hydrolase"/>
    <property type="match status" value="1"/>
</dbReference>
<evidence type="ECO:0000256" key="1">
    <source>
        <dbReference type="ARBA" id="ARBA00022670"/>
    </source>
</evidence>
<keyword evidence="8" id="KW-1185">Reference proteome</keyword>
<dbReference type="InterPro" id="IPR002469">
    <property type="entry name" value="Peptidase_S9B_N"/>
</dbReference>
<dbReference type="InterPro" id="IPR050278">
    <property type="entry name" value="Serine_Prot_S9B/DPPIV"/>
</dbReference>
<dbReference type="SUPFAM" id="SSF82171">
    <property type="entry name" value="DPP6 N-terminal domain-like"/>
    <property type="match status" value="1"/>
</dbReference>
<sequence length="722" mass="82526">MHMRILFLFLFLPFLAVAQTKQITMEDIYKKGTFRSEFVPGFAGTSDDSLFNPSDVKDETGKVVSSVDYQVSSDRKRVLFFNGREPIYRRSSKATAYVYDLAGKKAVRLNNGKVLHPTFSPDGSKIAYVFDNNLYIYDIASAATTAVTTDGKWNQVINGNCDWVYEEEFEFSRAFEWSPDGKYIAYYKFDEAAVKEFQFTMYDSAYNRQYGYKYPKAGESNSKVQIRLYDVASRNDVAAQYEQGDIYIPRIKWTRDANPKLVVFWLNRHQNDLRLLLTAPATGTATELYREQNKYFVEINDNWQFLKDGKSYLFTSEMNGFTQLYRYSIDGKKKIQITKMKADIADINGVDEKNGLVYYTLAYPTPMDRNLFVSDLNGRNTKQLTQGTGWHRVELNDSYTQFMDYYSNINTPQTVSLYNLKKDKATFIKPVGENSKLKQTIKEYGIGQAEFMRIPNSKGDTLNGWMLKPANFDPNKKYPVLFCNYGGPGSQQVANRFGAVSMWHQMLAQKGFIVVSVDNTGTGFRGEEFKKKTYLQLGKFEIEDQIDAAKYLAKQSFVDPKNIGHWGWSFGGFMSSLAITKGNDAFSAAVAVAPVTSWRFYDNIYTERYMRTPQENKSGYDDNAPINFVNRIKGKFLLIHGTADDNVHFQNSTQMISALVKANVDFETMYYPNKNHGISGGADNTTFHIWSKMTNWILDNLGNDQVNKGHVGNAINAPKKEF</sequence>
<comment type="caution">
    <text evidence="7">The sequence shown here is derived from an EMBL/GenBank/DDBJ whole genome shotgun (WGS) entry which is preliminary data.</text>
</comment>
<organism evidence="7 8">
    <name type="scientific">Flaviaesturariibacter aridisoli</name>
    <dbReference type="NCBI Taxonomy" id="2545761"/>
    <lineage>
        <taxon>Bacteria</taxon>
        <taxon>Pseudomonadati</taxon>
        <taxon>Bacteroidota</taxon>
        <taxon>Chitinophagia</taxon>
        <taxon>Chitinophagales</taxon>
        <taxon>Chitinophagaceae</taxon>
        <taxon>Flaviaestuariibacter</taxon>
    </lineage>
</organism>
<keyword evidence="2" id="KW-0378">Hydrolase</keyword>
<dbReference type="Proteomes" id="UP000295164">
    <property type="component" value="Unassembled WGS sequence"/>
</dbReference>
<feature type="domain" description="Dipeptidylpeptidase IV N-terminal" evidence="6">
    <location>
        <begin position="72"/>
        <end position="412"/>
    </location>
</feature>
<dbReference type="PANTHER" id="PTHR11731">
    <property type="entry name" value="PROTEASE FAMILY S9B,C DIPEPTIDYL-PEPTIDASE IV-RELATED"/>
    <property type="match status" value="1"/>
</dbReference>
<feature type="chain" id="PRO_5020549894" evidence="4">
    <location>
        <begin position="19"/>
        <end position="722"/>
    </location>
</feature>
<dbReference type="InterPro" id="IPR029058">
    <property type="entry name" value="AB_hydrolase_fold"/>
</dbReference>
<dbReference type="Gene3D" id="2.140.10.30">
    <property type="entry name" value="Dipeptidylpeptidase IV, N-terminal domain"/>
    <property type="match status" value="1"/>
</dbReference>
<evidence type="ECO:0000313" key="7">
    <source>
        <dbReference type="EMBL" id="TCZ74171.1"/>
    </source>
</evidence>
<feature type="domain" description="Peptidase S9 prolyl oligopeptidase catalytic" evidence="5">
    <location>
        <begin position="504"/>
        <end position="703"/>
    </location>
</feature>
<evidence type="ECO:0000256" key="2">
    <source>
        <dbReference type="ARBA" id="ARBA00022801"/>
    </source>
</evidence>
<dbReference type="AlphaFoldDB" id="A0A4R4E7W7"/>
<dbReference type="InterPro" id="IPR001375">
    <property type="entry name" value="Peptidase_S9_cat"/>
</dbReference>
<dbReference type="PANTHER" id="PTHR11731:SF193">
    <property type="entry name" value="DIPEPTIDYL PEPTIDASE 9"/>
    <property type="match status" value="1"/>
</dbReference>
<name>A0A4R4E7W7_9BACT</name>
<gene>
    <name evidence="7" type="ORF">E0486_03600</name>
</gene>
<keyword evidence="1" id="KW-0645">Protease</keyword>
<dbReference type="EMBL" id="SKFH01000003">
    <property type="protein sequence ID" value="TCZ74171.1"/>
    <property type="molecule type" value="Genomic_DNA"/>
</dbReference>
<evidence type="ECO:0000256" key="4">
    <source>
        <dbReference type="SAM" id="SignalP"/>
    </source>
</evidence>
<dbReference type="Pfam" id="PF00930">
    <property type="entry name" value="DPPIV_N"/>
    <property type="match status" value="1"/>
</dbReference>
<dbReference type="PROSITE" id="PS00708">
    <property type="entry name" value="PRO_ENDOPEP_SER"/>
    <property type="match status" value="1"/>
</dbReference>
<dbReference type="Pfam" id="PF00326">
    <property type="entry name" value="Peptidase_S9"/>
    <property type="match status" value="1"/>
</dbReference>